<dbReference type="Gene3D" id="3.30.565.10">
    <property type="entry name" value="Histidine kinase-like ATPase, C-terminal domain"/>
    <property type="match status" value="1"/>
</dbReference>
<sequence>MLRDHVQSYDPTFQHAALGMALISLNGTFLKVNPALCDLLGHPRHELHSIPSLDITYHDMLTVISEFGKSLESNHLTYGKFEQQVLHRAGRQLNMTIHLTIIYDEALFPSHYLVQFEDRTRLIETEGLLHSTEVILLDIQNSYYQLLEKMPLAVLITKKGIIQYVNPAALRLVHANDKSEVLGMSTDSVVDTSYHQALSDRRKNFVTHQSLRSISYMINALDGQQKFVEGFTLIINYEGEPAAVGVFKDITDQQQKEEYIMQSEKLNMAGQLAAGIAHEIRNPLTSINGFMKLMRSSKRSTESYFDIIESELKRIELIVNELLVLSKPQGNHISKPLNVLPILDQVITLMSVQAALKNIEITFLCPDTSLWIIGEMNQLKQVFINLLKNGMDAMGTSGIIHITADFSDLEVLIRVQDEGSGMTPEQIQKLGQPFFTTKETGTGLGFMITQNIIHNHGGSIQIESVPDHGTTFTVKLPRINEPEDL</sequence>
<keyword evidence="7 10" id="KW-0067">ATP-binding</keyword>
<dbReference type="InterPro" id="IPR003594">
    <property type="entry name" value="HATPase_dom"/>
</dbReference>
<evidence type="ECO:0000256" key="3">
    <source>
        <dbReference type="ARBA" id="ARBA00022553"/>
    </source>
</evidence>
<evidence type="ECO:0000313" key="10">
    <source>
        <dbReference type="EMBL" id="MEC0240329.1"/>
    </source>
</evidence>
<evidence type="ECO:0000256" key="1">
    <source>
        <dbReference type="ARBA" id="ARBA00000085"/>
    </source>
</evidence>
<reference evidence="10 11" key="1">
    <citation type="submission" date="2023-03" db="EMBL/GenBank/DDBJ databases">
        <title>Bacillus Genome Sequencing.</title>
        <authorList>
            <person name="Dunlap C."/>
        </authorList>
    </citation>
    <scope>NUCLEOTIDE SEQUENCE [LARGE SCALE GENOMIC DNA]</scope>
    <source>
        <strain evidence="10 11">BD-525</strain>
    </source>
</reference>
<dbReference type="PANTHER" id="PTHR43065:SF34">
    <property type="entry name" value="SPORULATION KINASE A"/>
    <property type="match status" value="1"/>
</dbReference>
<protein>
    <recommendedName>
        <fullName evidence="2">histidine kinase</fullName>
        <ecNumber evidence="2">2.7.13.3</ecNumber>
    </recommendedName>
</protein>
<dbReference type="EC" id="2.7.13.3" evidence="2"/>
<evidence type="ECO:0000256" key="4">
    <source>
        <dbReference type="ARBA" id="ARBA00022679"/>
    </source>
</evidence>
<dbReference type="Pfam" id="PF13426">
    <property type="entry name" value="PAS_9"/>
    <property type="match status" value="1"/>
</dbReference>
<dbReference type="SMART" id="SM00091">
    <property type="entry name" value="PAS"/>
    <property type="match status" value="2"/>
</dbReference>
<keyword evidence="8" id="KW-0902">Two-component regulatory system</keyword>
<evidence type="ECO:0000259" key="9">
    <source>
        <dbReference type="PROSITE" id="PS50109"/>
    </source>
</evidence>
<gene>
    <name evidence="10" type="ORF">P4H66_10755</name>
</gene>
<dbReference type="PROSITE" id="PS50109">
    <property type="entry name" value="HIS_KIN"/>
    <property type="match status" value="1"/>
</dbReference>
<dbReference type="RefSeq" id="WP_326087962.1">
    <property type="nucleotide sequence ID" value="NZ_JARLKZ010000006.1"/>
</dbReference>
<dbReference type="SUPFAM" id="SSF55785">
    <property type="entry name" value="PYP-like sensor domain (PAS domain)"/>
    <property type="match status" value="2"/>
</dbReference>
<dbReference type="InterPro" id="IPR005467">
    <property type="entry name" value="His_kinase_dom"/>
</dbReference>
<keyword evidence="11" id="KW-1185">Reference proteome</keyword>
<feature type="domain" description="Histidine kinase" evidence="9">
    <location>
        <begin position="275"/>
        <end position="480"/>
    </location>
</feature>
<dbReference type="CDD" id="cd00130">
    <property type="entry name" value="PAS"/>
    <property type="match status" value="1"/>
</dbReference>
<keyword evidence="6" id="KW-0418">Kinase</keyword>
<dbReference type="InterPro" id="IPR000014">
    <property type="entry name" value="PAS"/>
</dbReference>
<dbReference type="Pfam" id="PF00512">
    <property type="entry name" value="HisKA"/>
    <property type="match status" value="1"/>
</dbReference>
<dbReference type="InterPro" id="IPR036097">
    <property type="entry name" value="HisK_dim/P_sf"/>
</dbReference>
<dbReference type="GO" id="GO:0005524">
    <property type="term" value="F:ATP binding"/>
    <property type="evidence" value="ECO:0007669"/>
    <property type="project" value="UniProtKB-KW"/>
</dbReference>
<name>A0ABU6GLT6_9BACL</name>
<evidence type="ECO:0000256" key="7">
    <source>
        <dbReference type="ARBA" id="ARBA00022840"/>
    </source>
</evidence>
<organism evidence="10 11">
    <name type="scientific">Paenibacillus dokdonensis</name>
    <dbReference type="NCBI Taxonomy" id="2567944"/>
    <lineage>
        <taxon>Bacteria</taxon>
        <taxon>Bacillati</taxon>
        <taxon>Bacillota</taxon>
        <taxon>Bacilli</taxon>
        <taxon>Bacillales</taxon>
        <taxon>Paenibacillaceae</taxon>
        <taxon>Paenibacillus</taxon>
    </lineage>
</organism>
<dbReference type="Proteomes" id="UP001344632">
    <property type="component" value="Unassembled WGS sequence"/>
</dbReference>
<evidence type="ECO:0000256" key="5">
    <source>
        <dbReference type="ARBA" id="ARBA00022741"/>
    </source>
</evidence>
<dbReference type="Gene3D" id="1.10.287.130">
    <property type="match status" value="1"/>
</dbReference>
<dbReference type="NCBIfam" id="TIGR00229">
    <property type="entry name" value="sensory_box"/>
    <property type="match status" value="2"/>
</dbReference>
<evidence type="ECO:0000313" key="11">
    <source>
        <dbReference type="Proteomes" id="UP001344632"/>
    </source>
</evidence>
<accession>A0ABU6GLT6</accession>
<evidence type="ECO:0000256" key="2">
    <source>
        <dbReference type="ARBA" id="ARBA00012438"/>
    </source>
</evidence>
<dbReference type="EMBL" id="JARLKZ010000006">
    <property type="protein sequence ID" value="MEC0240329.1"/>
    <property type="molecule type" value="Genomic_DNA"/>
</dbReference>
<keyword evidence="5" id="KW-0547">Nucleotide-binding</keyword>
<dbReference type="InterPro" id="IPR003661">
    <property type="entry name" value="HisK_dim/P_dom"/>
</dbReference>
<evidence type="ECO:0000256" key="6">
    <source>
        <dbReference type="ARBA" id="ARBA00022777"/>
    </source>
</evidence>
<evidence type="ECO:0000256" key="8">
    <source>
        <dbReference type="ARBA" id="ARBA00023012"/>
    </source>
</evidence>
<dbReference type="Pfam" id="PF13188">
    <property type="entry name" value="PAS_8"/>
    <property type="match status" value="1"/>
</dbReference>
<dbReference type="InterPro" id="IPR004358">
    <property type="entry name" value="Sig_transdc_His_kin-like_C"/>
</dbReference>
<dbReference type="InterPro" id="IPR035965">
    <property type="entry name" value="PAS-like_dom_sf"/>
</dbReference>
<dbReference type="SUPFAM" id="SSF47384">
    <property type="entry name" value="Homodimeric domain of signal transducing histidine kinase"/>
    <property type="match status" value="1"/>
</dbReference>
<keyword evidence="3" id="KW-0597">Phosphoprotein</keyword>
<dbReference type="SUPFAM" id="SSF55874">
    <property type="entry name" value="ATPase domain of HSP90 chaperone/DNA topoisomerase II/histidine kinase"/>
    <property type="match status" value="1"/>
</dbReference>
<keyword evidence="4" id="KW-0808">Transferase</keyword>
<dbReference type="PRINTS" id="PR00344">
    <property type="entry name" value="BCTRLSENSOR"/>
</dbReference>
<dbReference type="Pfam" id="PF02518">
    <property type="entry name" value="HATPase_c"/>
    <property type="match status" value="1"/>
</dbReference>
<dbReference type="SMART" id="SM00388">
    <property type="entry name" value="HisKA"/>
    <property type="match status" value="1"/>
</dbReference>
<dbReference type="PANTHER" id="PTHR43065">
    <property type="entry name" value="SENSOR HISTIDINE KINASE"/>
    <property type="match status" value="1"/>
</dbReference>
<dbReference type="SMART" id="SM00387">
    <property type="entry name" value="HATPase_c"/>
    <property type="match status" value="1"/>
</dbReference>
<dbReference type="CDD" id="cd00082">
    <property type="entry name" value="HisKA"/>
    <property type="match status" value="1"/>
</dbReference>
<dbReference type="InterPro" id="IPR036890">
    <property type="entry name" value="HATPase_C_sf"/>
</dbReference>
<proteinExistence type="predicted"/>
<comment type="catalytic activity">
    <reaction evidence="1">
        <text>ATP + protein L-histidine = ADP + protein N-phospho-L-histidine.</text>
        <dbReference type="EC" id="2.7.13.3"/>
    </reaction>
</comment>
<dbReference type="Gene3D" id="3.30.450.20">
    <property type="entry name" value="PAS domain"/>
    <property type="match status" value="2"/>
</dbReference>
<comment type="caution">
    <text evidence="10">The sequence shown here is derived from an EMBL/GenBank/DDBJ whole genome shotgun (WGS) entry which is preliminary data.</text>
</comment>